<sequence length="139" mass="15800">MDRPTKIGRFSGVGLAGFLFGGFQNSNPIRLFGGFGDRPDKFCPFCHSWISSTAIPPHRLPRRWSRRPPLPIFHLTHAIAALQIPSEPPPDVRQVLEPLMHTNPVDLRLCKEIDYNWSLKRASKNTLISSTCCFSHRDH</sequence>
<evidence type="ECO:0000313" key="1">
    <source>
        <dbReference type="EMBL" id="MED6171819.1"/>
    </source>
</evidence>
<comment type="caution">
    <text evidence="1">The sequence shown here is derived from an EMBL/GenBank/DDBJ whole genome shotgun (WGS) entry which is preliminary data.</text>
</comment>
<dbReference type="EMBL" id="JASCZI010151298">
    <property type="protein sequence ID" value="MED6171819.1"/>
    <property type="molecule type" value="Genomic_DNA"/>
</dbReference>
<name>A0ABU6VF57_9FABA</name>
<reference evidence="1 2" key="1">
    <citation type="journal article" date="2023" name="Plants (Basel)">
        <title>Bridging the Gap: Combining Genomics and Transcriptomics Approaches to Understand Stylosanthes scabra, an Orphan Legume from the Brazilian Caatinga.</title>
        <authorList>
            <person name="Ferreira-Neto J.R.C."/>
            <person name="da Silva M.D."/>
            <person name="Binneck E."/>
            <person name="de Melo N.F."/>
            <person name="da Silva R.H."/>
            <person name="de Melo A.L.T.M."/>
            <person name="Pandolfi V."/>
            <person name="Bustamante F.O."/>
            <person name="Brasileiro-Vidal A.C."/>
            <person name="Benko-Iseppon A.M."/>
        </authorList>
    </citation>
    <scope>NUCLEOTIDE SEQUENCE [LARGE SCALE GENOMIC DNA]</scope>
    <source>
        <tissue evidence="1">Leaves</tissue>
    </source>
</reference>
<dbReference type="Proteomes" id="UP001341840">
    <property type="component" value="Unassembled WGS sequence"/>
</dbReference>
<protein>
    <submittedName>
        <fullName evidence="1">Uncharacterized protein</fullName>
    </submittedName>
</protein>
<accession>A0ABU6VF57</accession>
<evidence type="ECO:0000313" key="2">
    <source>
        <dbReference type="Proteomes" id="UP001341840"/>
    </source>
</evidence>
<gene>
    <name evidence="1" type="ORF">PIB30_044302</name>
</gene>
<proteinExistence type="predicted"/>
<organism evidence="1 2">
    <name type="scientific">Stylosanthes scabra</name>
    <dbReference type="NCBI Taxonomy" id="79078"/>
    <lineage>
        <taxon>Eukaryota</taxon>
        <taxon>Viridiplantae</taxon>
        <taxon>Streptophyta</taxon>
        <taxon>Embryophyta</taxon>
        <taxon>Tracheophyta</taxon>
        <taxon>Spermatophyta</taxon>
        <taxon>Magnoliopsida</taxon>
        <taxon>eudicotyledons</taxon>
        <taxon>Gunneridae</taxon>
        <taxon>Pentapetalae</taxon>
        <taxon>rosids</taxon>
        <taxon>fabids</taxon>
        <taxon>Fabales</taxon>
        <taxon>Fabaceae</taxon>
        <taxon>Papilionoideae</taxon>
        <taxon>50 kb inversion clade</taxon>
        <taxon>dalbergioids sensu lato</taxon>
        <taxon>Dalbergieae</taxon>
        <taxon>Pterocarpus clade</taxon>
        <taxon>Stylosanthes</taxon>
    </lineage>
</organism>
<keyword evidence="2" id="KW-1185">Reference proteome</keyword>